<sequence length="204" mass="22700">MKKWMASFMILSLVLAACGNDDGDSSKNHESSKTEKHTSNDKKDQPTEETSKTKKDKAPAHDDSNQSSEDSNSNASNNNERQGDTSNNVQENDNSTMKQGGSYVAPYHGQNVVPVAQNIARQSVNQQQALKQLPNFQTSLDAAQREVTQLNGQQNPYNDYAIQGEAGNYRYIFSFINQSQPGTYMIVTVDRMGQPKIVDPTYRQ</sequence>
<evidence type="ECO:0000256" key="2">
    <source>
        <dbReference type="SAM" id="SignalP"/>
    </source>
</evidence>
<dbReference type="EMBL" id="QXVO01000001">
    <property type="protein sequence ID" value="RIO47772.1"/>
    <property type="molecule type" value="Genomic_DNA"/>
</dbReference>
<comment type="caution">
    <text evidence="3">The sequence shown here is derived from an EMBL/GenBank/DDBJ whole genome shotgun (WGS) entry which is preliminary data.</text>
</comment>
<feature type="compositionally biased region" description="Polar residues" evidence="1">
    <location>
        <begin position="84"/>
        <end position="99"/>
    </location>
</feature>
<accession>A0A418JMM4</accession>
<feature type="compositionally biased region" description="Low complexity" evidence="1">
    <location>
        <begin position="65"/>
        <end position="79"/>
    </location>
</feature>
<evidence type="ECO:0000256" key="1">
    <source>
        <dbReference type="SAM" id="MobiDB-lite"/>
    </source>
</evidence>
<evidence type="ECO:0008006" key="5">
    <source>
        <dbReference type="Google" id="ProtNLM"/>
    </source>
</evidence>
<evidence type="ECO:0000313" key="3">
    <source>
        <dbReference type="EMBL" id="RIO47772.1"/>
    </source>
</evidence>
<dbReference type="STRING" id="1284.SHYC_02610"/>
<dbReference type="RefSeq" id="WP_119634967.1">
    <property type="nucleotide sequence ID" value="NZ_QXVO01000001.1"/>
</dbReference>
<dbReference type="AlphaFoldDB" id="A0A418JMM4"/>
<keyword evidence="2" id="KW-0732">Signal</keyword>
<organism evidence="3 4">
    <name type="scientific">Staphylococcus hyicus</name>
    <dbReference type="NCBI Taxonomy" id="1284"/>
    <lineage>
        <taxon>Bacteria</taxon>
        <taxon>Bacillati</taxon>
        <taxon>Bacillota</taxon>
        <taxon>Bacilli</taxon>
        <taxon>Bacillales</taxon>
        <taxon>Staphylococcaceae</taxon>
        <taxon>Staphylococcus</taxon>
    </lineage>
</organism>
<gene>
    <name evidence="3" type="ORF">BUZ57_00430</name>
</gene>
<dbReference type="PROSITE" id="PS51257">
    <property type="entry name" value="PROKAR_LIPOPROTEIN"/>
    <property type="match status" value="1"/>
</dbReference>
<feature type="chain" id="PRO_5039610104" description="Lipoprotein" evidence="2">
    <location>
        <begin position="20"/>
        <end position="204"/>
    </location>
</feature>
<evidence type="ECO:0000313" key="4">
    <source>
        <dbReference type="Proteomes" id="UP000285625"/>
    </source>
</evidence>
<feature type="compositionally biased region" description="Basic and acidic residues" evidence="1">
    <location>
        <begin position="24"/>
        <end position="64"/>
    </location>
</feature>
<feature type="signal peptide" evidence="2">
    <location>
        <begin position="1"/>
        <end position="19"/>
    </location>
</feature>
<proteinExistence type="predicted"/>
<feature type="region of interest" description="Disordered" evidence="1">
    <location>
        <begin position="18"/>
        <end position="105"/>
    </location>
</feature>
<dbReference type="Proteomes" id="UP000285625">
    <property type="component" value="Unassembled WGS sequence"/>
</dbReference>
<protein>
    <recommendedName>
        <fullName evidence="5">Lipoprotein</fullName>
    </recommendedName>
</protein>
<name>A0A418JMM4_STAHY</name>
<reference evidence="3 4" key="1">
    <citation type="journal article" date="2016" name="Front. Microbiol.">
        <title>Comprehensive Phylogenetic Analysis of Bovine Non-aureus Staphylococci Species Based on Whole-Genome Sequencing.</title>
        <authorList>
            <person name="Naushad S."/>
            <person name="Barkema H.W."/>
            <person name="Luby C."/>
            <person name="Condas L.A."/>
            <person name="Nobrega D.B."/>
            <person name="Carson D.A."/>
            <person name="De Buck J."/>
        </authorList>
    </citation>
    <scope>NUCLEOTIDE SEQUENCE [LARGE SCALE GENOMIC DNA]</scope>
    <source>
        <strain evidence="3 4">SNUC 5959</strain>
    </source>
</reference>